<evidence type="ECO:0000256" key="5">
    <source>
        <dbReference type="ARBA" id="ARBA00023163"/>
    </source>
</evidence>
<evidence type="ECO:0000256" key="7">
    <source>
        <dbReference type="ARBA" id="ARBA00059086"/>
    </source>
</evidence>
<dbReference type="AlphaFoldDB" id="A0A8J5R474"/>
<feature type="region of interest" description="Disordered" evidence="9">
    <location>
        <begin position="252"/>
        <end position="286"/>
    </location>
</feature>
<sequence>MPMMQAQQLVTLSAPKPVPNLYYLVDSPGIPHNGGNLQSAGIPHSAGSSASNSPVPFERFSSPNHLVDLSSPQEHRLLPEFHHPHHHHLEHLQNPHHQHHQQHHQHHHHPLHQVYQSTPSNFYNYYDSYEDSKRSQNLSQSQLDYDRHDSPGFISDQSPEHDQIYVPNSSSPLQMYNSPDGGESAGGADEISSESPHYNNSQNSDIVEYKPVITNKKVPGIVNANKRKIVMEEASSSSKNYDREIKTEGGIKRKRKVSVNDESENESIASSSGSKRKIRRKSGASYEEIQNQRVMANVRERQRTQSLNEAFTSLRKIIPTLPSDKLSKIQTLKLATRYIDFLYHVLHGVDNSDNGNCPDDSDGHLNPRNAILEAREIAASTPCTYMAHQKLSDAFRFWRMESDWHPN</sequence>
<feature type="region of interest" description="Disordered" evidence="9">
    <location>
        <begin position="133"/>
        <end position="203"/>
    </location>
</feature>
<keyword evidence="2" id="KW-0221">Differentiation</keyword>
<keyword evidence="5" id="KW-0804">Transcription</keyword>
<accession>A0A8J5R474</accession>
<feature type="compositionally biased region" description="Polar residues" evidence="9">
    <location>
        <begin position="166"/>
        <end position="177"/>
    </location>
</feature>
<keyword evidence="1" id="KW-0217">Developmental protein</keyword>
<dbReference type="InterPro" id="IPR011598">
    <property type="entry name" value="bHLH_dom"/>
</dbReference>
<dbReference type="GO" id="GO:0030154">
    <property type="term" value="P:cell differentiation"/>
    <property type="evidence" value="ECO:0007669"/>
    <property type="project" value="UniProtKB-KW"/>
</dbReference>
<dbReference type="PANTHER" id="PTHR23349">
    <property type="entry name" value="BASIC HELIX-LOOP-HELIX TRANSCRIPTION FACTOR, TWIST"/>
    <property type="match status" value="1"/>
</dbReference>
<gene>
    <name evidence="11" type="ORF">G9C98_000474</name>
</gene>
<dbReference type="GO" id="GO:0000981">
    <property type="term" value="F:DNA-binding transcription factor activity, RNA polymerase II-specific"/>
    <property type="evidence" value="ECO:0007669"/>
    <property type="project" value="TreeGrafter"/>
</dbReference>
<keyword evidence="4" id="KW-0238">DNA-binding</keyword>
<comment type="caution">
    <text evidence="11">The sequence shown here is derived from an EMBL/GenBank/DDBJ whole genome shotgun (WGS) entry which is preliminary data.</text>
</comment>
<proteinExistence type="predicted"/>
<dbReference type="SMART" id="SM00353">
    <property type="entry name" value="HLH"/>
    <property type="match status" value="1"/>
</dbReference>
<dbReference type="PROSITE" id="PS50888">
    <property type="entry name" value="BHLH"/>
    <property type="match status" value="1"/>
</dbReference>
<name>A0A8J5R474_9HYME</name>
<reference evidence="11" key="1">
    <citation type="submission" date="2020-03" db="EMBL/GenBank/DDBJ databases">
        <authorList>
            <person name="Chebbi M.A."/>
            <person name="Drezen J.M."/>
        </authorList>
    </citation>
    <scope>NUCLEOTIDE SEQUENCE</scope>
    <source>
        <tissue evidence="11">Whole body</tissue>
    </source>
</reference>
<dbReference type="PANTHER" id="PTHR23349:SF50">
    <property type="entry name" value="PROTEIN TWIST"/>
    <property type="match status" value="1"/>
</dbReference>
<evidence type="ECO:0000256" key="3">
    <source>
        <dbReference type="ARBA" id="ARBA00023015"/>
    </source>
</evidence>
<keyword evidence="3" id="KW-0805">Transcription regulation</keyword>
<feature type="domain" description="BHLH" evidence="10">
    <location>
        <begin position="291"/>
        <end position="342"/>
    </location>
</feature>
<evidence type="ECO:0000256" key="4">
    <source>
        <dbReference type="ARBA" id="ARBA00023125"/>
    </source>
</evidence>
<dbReference type="GO" id="GO:0046983">
    <property type="term" value="F:protein dimerization activity"/>
    <property type="evidence" value="ECO:0007669"/>
    <property type="project" value="InterPro"/>
</dbReference>
<evidence type="ECO:0000256" key="6">
    <source>
        <dbReference type="ARBA" id="ARBA00023242"/>
    </source>
</evidence>
<evidence type="ECO:0000256" key="8">
    <source>
        <dbReference type="ARBA" id="ARBA00072365"/>
    </source>
</evidence>
<feature type="region of interest" description="Disordered" evidence="9">
    <location>
        <begin position="34"/>
        <end position="68"/>
    </location>
</feature>
<comment type="function">
    <text evidence="7">Involved in the establishment and dorsoventral patterning of germ layers in the embryo.</text>
</comment>
<evidence type="ECO:0000256" key="2">
    <source>
        <dbReference type="ARBA" id="ARBA00022782"/>
    </source>
</evidence>
<organism evidence="11 12">
    <name type="scientific">Cotesia typhae</name>
    <dbReference type="NCBI Taxonomy" id="2053667"/>
    <lineage>
        <taxon>Eukaryota</taxon>
        <taxon>Metazoa</taxon>
        <taxon>Ecdysozoa</taxon>
        <taxon>Arthropoda</taxon>
        <taxon>Hexapoda</taxon>
        <taxon>Insecta</taxon>
        <taxon>Pterygota</taxon>
        <taxon>Neoptera</taxon>
        <taxon>Endopterygota</taxon>
        <taxon>Hymenoptera</taxon>
        <taxon>Apocrita</taxon>
        <taxon>Ichneumonoidea</taxon>
        <taxon>Braconidae</taxon>
        <taxon>Microgastrinae</taxon>
        <taxon>Cotesia</taxon>
    </lineage>
</organism>
<dbReference type="Pfam" id="PF00010">
    <property type="entry name" value="HLH"/>
    <property type="match status" value="1"/>
</dbReference>
<evidence type="ECO:0000313" key="12">
    <source>
        <dbReference type="Proteomes" id="UP000729913"/>
    </source>
</evidence>
<reference evidence="11" key="2">
    <citation type="submission" date="2021-04" db="EMBL/GenBank/DDBJ databases">
        <title>Genome-wide patterns of bracovirus chromosomal integration into multiple host tissues during parasitism.</title>
        <authorList>
            <person name="Chebbi M.A.C."/>
        </authorList>
    </citation>
    <scope>NUCLEOTIDE SEQUENCE</scope>
    <source>
        <tissue evidence="11">Whole body</tissue>
    </source>
</reference>
<feature type="region of interest" description="Disordered" evidence="9">
    <location>
        <begin position="91"/>
        <end position="112"/>
    </location>
</feature>
<dbReference type="FunFam" id="4.10.280.10:FF:000030">
    <property type="entry name" value="Twist transcription factor"/>
    <property type="match status" value="1"/>
</dbReference>
<keyword evidence="6" id="KW-0539">Nucleus</keyword>
<evidence type="ECO:0000313" key="11">
    <source>
        <dbReference type="EMBL" id="KAG8039745.1"/>
    </source>
</evidence>
<dbReference type="Proteomes" id="UP000729913">
    <property type="component" value="Unassembled WGS sequence"/>
</dbReference>
<dbReference type="GO" id="GO:0000977">
    <property type="term" value="F:RNA polymerase II transcription regulatory region sequence-specific DNA binding"/>
    <property type="evidence" value="ECO:0007669"/>
    <property type="project" value="TreeGrafter"/>
</dbReference>
<dbReference type="InterPro" id="IPR050283">
    <property type="entry name" value="E-box_TF_Regulators"/>
</dbReference>
<feature type="compositionally biased region" description="Polar residues" evidence="9">
    <location>
        <begin position="193"/>
        <end position="203"/>
    </location>
</feature>
<protein>
    <recommendedName>
        <fullName evidence="8">Protein twist</fullName>
    </recommendedName>
</protein>
<feature type="compositionally biased region" description="Basic residues" evidence="9">
    <location>
        <begin position="91"/>
        <end position="111"/>
    </location>
</feature>
<evidence type="ECO:0000256" key="1">
    <source>
        <dbReference type="ARBA" id="ARBA00022473"/>
    </source>
</evidence>
<keyword evidence="12" id="KW-1185">Reference proteome</keyword>
<dbReference type="EMBL" id="JAAOIC020000032">
    <property type="protein sequence ID" value="KAG8039745.1"/>
    <property type="molecule type" value="Genomic_DNA"/>
</dbReference>
<evidence type="ECO:0000256" key="9">
    <source>
        <dbReference type="SAM" id="MobiDB-lite"/>
    </source>
</evidence>
<evidence type="ECO:0000259" key="10">
    <source>
        <dbReference type="PROSITE" id="PS50888"/>
    </source>
</evidence>
<dbReference type="OrthoDB" id="8583783at2759"/>